<evidence type="ECO:0000256" key="17">
    <source>
        <dbReference type="SAM" id="Phobius"/>
    </source>
</evidence>
<feature type="domain" description="MAM" evidence="19">
    <location>
        <begin position="503"/>
        <end position="661"/>
    </location>
</feature>
<evidence type="ECO:0000256" key="10">
    <source>
        <dbReference type="ARBA" id="ARBA00023180"/>
    </source>
</evidence>
<sequence>MTLLHFSTLLGVALLARAQTQLLRGSCSFEADSCGYTSDPAYAEWTINEEGRFITAESSTFVEKEKYVLVSPELELRDWSCVRLVYQISGSGSLQLHLRPEGENFDYTLWTAEKPSDSWLIASVDLRNTSGAYQLLFEAKPSRGMGNSVALFEVHIIPGYCIECSFEEHHLCGYSNQWNPNVNWYVGGSLARDPQSNLPDDHTMNNERGHYMYVDSVYVKRFQEVAKLVSPMTTTSMAGCLSFYYQRDQAVGNFFSVFTKDQLGHYDEIWRPDVYATTNWKLVQVDIKAPHPLEVVFEVAFNSPRGGYVALDDISFSPEFCHTETEPAFDPSVANCDFEEDLCRYYQEQPGGSVWNRGSVKPNVYRSGDHTTGTGSFLLANTRYTSRPGYVGRLFGPSLPGNHKYCLRFYYAVHGFMKIDNALALYVYDENRIAQEKLWTVSERSKDVWTEVEVTYLKPMPTKVAFVSICRNFWDCGLVSLDDISVTLGDCRVTAGPLNPPPGHCNFETGDCGYTQKKKAKKGHWLRIRGQTPTSYTGPKGDHTLGVGYYMYIEASHMLPKQSAQLMSTELRGSAGPQCLIFFYHMYGSGTGTLNVLLHKGDRERLLWTRQGEQSVSWMKATVDYECYTRHWIIFEAMRGSSIRSDIAIDDIVFKKGPCKELDYYAICYNTTLPMMHTNLSNLFLCSLTFKQSILTRMCRRNVNIKIVSATVGDFGVGAMSRYSPPKRKRVGRPSRPVTIAGVLGVILVLAAIIAWCYYSASLHKANLLTTERLDLNKDGFVIRNQAGVVIFKMAFRSGTLDLDSCSKEGPILRCDKSMAGNIHFFIETVKPKDTVECYRVRWDELEEHRLVEHVMSCSGAHWYGGAETRLQHWPIVLQGHQAPKPFITGDIHSNHEAFGGILERYWLSSNATAIKINDSVPFHLGWDETNKTLFFQARYGDSPYKPEPDNPHHVTLSYRVCVGHDVTSIHKYMVRRYFNKPNKVPSEAVFRQPIWSTKALEEVNQEKILKYASDIQKNGFNCSHLELYDRHTSGYGEFDLDPIKFPNTSAMFQKLKEDGFQVTSWTHPFVNYNSVNFGVGVERGLFVRVPGSQLPALVRWWNGIAGILDFTNPEARDWYALNLRTLKNKYGVVSFKFDAGETSYLPQQFSTFVPLQDPSTFTRRYTEMAIPFNDRAELRSGYQSQNISCFFRIIDRDSLWGYTLGLKSIIPTVLTISILGYQFILPDIIGGNTNSNLTGLPDRELYIRWLELSAFMPAMQFSLPPWHFDDKVVNIAKKFTALHESLVAPRVLELAGEVLYTGDPIIRPLWWIATDDEAAYKVDSQFLIGNDLLVAPVLEPGKQERDIYLPAGRWRSYKGEYFDKGPVYLTDYPVDLDEVAYFVWSG</sequence>
<dbReference type="PANTHER" id="PTHR43053:SF4">
    <property type="entry name" value="MYOGENESIS-REGULATING GLYCOSIDASE"/>
    <property type="match status" value="1"/>
</dbReference>
<name>A0A498MPD7_LABRO</name>
<gene>
    <name evidence="20" type="ORF">ROHU_023390</name>
</gene>
<dbReference type="PROSITE" id="PS50060">
    <property type="entry name" value="MAM_2"/>
    <property type="match status" value="4"/>
</dbReference>
<dbReference type="InterPro" id="IPR017853">
    <property type="entry name" value="GH"/>
</dbReference>
<dbReference type="CDD" id="cd06263">
    <property type="entry name" value="MAM"/>
    <property type="match status" value="3"/>
</dbReference>
<dbReference type="GO" id="GO:0005789">
    <property type="term" value="C:endoplasmic reticulum membrane"/>
    <property type="evidence" value="ECO:0007669"/>
    <property type="project" value="UniProtKB-SubCell"/>
</dbReference>
<dbReference type="GO" id="GO:0004553">
    <property type="term" value="F:hydrolase activity, hydrolyzing O-glycosyl compounds"/>
    <property type="evidence" value="ECO:0007669"/>
    <property type="project" value="InterPro"/>
</dbReference>
<feature type="domain" description="MAM" evidence="19">
    <location>
        <begin position="162"/>
        <end position="323"/>
    </location>
</feature>
<evidence type="ECO:0000313" key="21">
    <source>
        <dbReference type="Proteomes" id="UP000290572"/>
    </source>
</evidence>
<evidence type="ECO:0000256" key="5">
    <source>
        <dbReference type="ARBA" id="ARBA00022801"/>
    </source>
</evidence>
<comment type="caution">
    <text evidence="20">The sequence shown here is derived from an EMBL/GenBank/DDBJ whole genome shotgun (WGS) entry which is preliminary data.</text>
</comment>
<comment type="subunit">
    <text evidence="14">Interacts with IGF2; this interaction is required for IGF2 secretion.</text>
</comment>
<dbReference type="InterPro" id="IPR050985">
    <property type="entry name" value="Alpha-glycosidase_related"/>
</dbReference>
<evidence type="ECO:0000256" key="18">
    <source>
        <dbReference type="SAM" id="SignalP"/>
    </source>
</evidence>
<keyword evidence="21" id="KW-1185">Reference proteome</keyword>
<dbReference type="SUPFAM" id="SSF49899">
    <property type="entry name" value="Concanavalin A-like lectins/glucanases"/>
    <property type="match status" value="4"/>
</dbReference>
<dbReference type="PROSITE" id="PS00740">
    <property type="entry name" value="MAM_1"/>
    <property type="match status" value="2"/>
</dbReference>
<dbReference type="STRING" id="84645.A0A498MPD7"/>
<evidence type="ECO:0000256" key="7">
    <source>
        <dbReference type="ARBA" id="ARBA00022968"/>
    </source>
</evidence>
<keyword evidence="6" id="KW-0256">Endoplasmic reticulum</keyword>
<keyword evidence="5" id="KW-0378">Hydrolase</keyword>
<evidence type="ECO:0000256" key="8">
    <source>
        <dbReference type="ARBA" id="ARBA00022989"/>
    </source>
</evidence>
<dbReference type="SMART" id="SM00137">
    <property type="entry name" value="MAM"/>
    <property type="match status" value="4"/>
</dbReference>
<evidence type="ECO:0000256" key="12">
    <source>
        <dbReference type="ARBA" id="ARBA00023295"/>
    </source>
</evidence>
<feature type="domain" description="MAM" evidence="19">
    <location>
        <begin position="334"/>
        <end position="493"/>
    </location>
</feature>
<dbReference type="Gene3D" id="2.60.40.1180">
    <property type="entry name" value="Golgi alpha-mannosidase II"/>
    <property type="match status" value="1"/>
</dbReference>
<dbReference type="Gene3D" id="3.20.20.80">
    <property type="entry name" value="Glycosidases"/>
    <property type="match status" value="1"/>
</dbReference>
<keyword evidence="10" id="KW-0325">Glycoprotein</keyword>
<dbReference type="EMBL" id="QBIY01012585">
    <property type="protein sequence ID" value="RXN22681.1"/>
    <property type="molecule type" value="Genomic_DNA"/>
</dbReference>
<evidence type="ECO:0000256" key="2">
    <source>
        <dbReference type="ARBA" id="ARBA00004648"/>
    </source>
</evidence>
<dbReference type="PANTHER" id="PTHR43053">
    <property type="entry name" value="GLYCOSIDASE FAMILY 31"/>
    <property type="match status" value="1"/>
</dbReference>
<evidence type="ECO:0000256" key="13">
    <source>
        <dbReference type="ARBA" id="ARBA00059874"/>
    </source>
</evidence>
<comment type="function">
    <text evidence="13">Putative glycosidase. Promotes myogenesis by activating AKT signaling through the maturation and secretion of IGF2.</text>
</comment>
<keyword evidence="7" id="KW-0735">Signal-anchor</keyword>
<evidence type="ECO:0000256" key="16">
    <source>
        <dbReference type="ARBA" id="ARBA00081764"/>
    </source>
</evidence>
<feature type="transmembrane region" description="Helical" evidence="17">
    <location>
        <begin position="738"/>
        <end position="761"/>
    </location>
</feature>
<keyword evidence="22" id="KW-1267">Proteomics identification</keyword>
<dbReference type="InterPro" id="IPR048395">
    <property type="entry name" value="Glyco_hydro_31_C"/>
</dbReference>
<dbReference type="InterPro" id="IPR000998">
    <property type="entry name" value="MAM_dom"/>
</dbReference>
<accession>A0A498MPD7</accession>
<keyword evidence="9 17" id="KW-0472">Membrane</keyword>
<comment type="subcellular location">
    <subcellularLocation>
        <location evidence="2">Endoplasmic reticulum membrane</location>
        <topology evidence="2">Single-pass type II membrane protein</topology>
    </subcellularLocation>
    <subcellularLocation>
        <location evidence="1">Nucleus membrane</location>
        <topology evidence="1">Single-pass type II membrane protein</topology>
    </subcellularLocation>
</comment>
<feature type="transmembrane region" description="Helical" evidence="17">
    <location>
        <begin position="580"/>
        <end position="598"/>
    </location>
</feature>
<feature type="domain" description="MAM" evidence="19">
    <location>
        <begin position="25"/>
        <end position="163"/>
    </location>
</feature>
<evidence type="ECO:0007829" key="22">
    <source>
        <dbReference type="PeptideAtlas" id="A0A498MPD7"/>
    </source>
</evidence>
<evidence type="ECO:0000256" key="15">
    <source>
        <dbReference type="ARBA" id="ARBA00071643"/>
    </source>
</evidence>
<keyword evidence="8 17" id="KW-1133">Transmembrane helix</keyword>
<dbReference type="Proteomes" id="UP000290572">
    <property type="component" value="Unassembled WGS sequence"/>
</dbReference>
<evidence type="ECO:0000256" key="4">
    <source>
        <dbReference type="ARBA" id="ARBA00022692"/>
    </source>
</evidence>
<evidence type="ECO:0000256" key="11">
    <source>
        <dbReference type="ARBA" id="ARBA00023242"/>
    </source>
</evidence>
<organism evidence="20 21">
    <name type="scientific">Labeo rohita</name>
    <name type="common">Indian major carp</name>
    <name type="synonym">Cyprinus rohita</name>
    <dbReference type="NCBI Taxonomy" id="84645"/>
    <lineage>
        <taxon>Eukaryota</taxon>
        <taxon>Metazoa</taxon>
        <taxon>Chordata</taxon>
        <taxon>Craniata</taxon>
        <taxon>Vertebrata</taxon>
        <taxon>Euteleostomi</taxon>
        <taxon>Actinopterygii</taxon>
        <taxon>Neopterygii</taxon>
        <taxon>Teleostei</taxon>
        <taxon>Ostariophysi</taxon>
        <taxon>Cypriniformes</taxon>
        <taxon>Cyprinidae</taxon>
        <taxon>Labeoninae</taxon>
        <taxon>Labeonini</taxon>
        <taxon>Labeo</taxon>
    </lineage>
</organism>
<comment type="similarity">
    <text evidence="3">Belongs to the glycosyl hydrolase 31 family.</text>
</comment>
<evidence type="ECO:0000256" key="14">
    <source>
        <dbReference type="ARBA" id="ARBA00062125"/>
    </source>
</evidence>
<dbReference type="InterPro" id="IPR013320">
    <property type="entry name" value="ConA-like_dom_sf"/>
</dbReference>
<evidence type="ECO:0000256" key="1">
    <source>
        <dbReference type="ARBA" id="ARBA00004499"/>
    </source>
</evidence>
<dbReference type="CDD" id="cd06592">
    <property type="entry name" value="GH31_NET37"/>
    <property type="match status" value="1"/>
</dbReference>
<feature type="chain" id="PRO_5019832544" description="Myogenesis-regulating glycosidase" evidence="18">
    <location>
        <begin position="19"/>
        <end position="1387"/>
    </location>
</feature>
<keyword evidence="18" id="KW-0732">Signal</keyword>
<dbReference type="Gene3D" id="2.60.120.200">
    <property type="match status" value="4"/>
</dbReference>
<evidence type="ECO:0000313" key="20">
    <source>
        <dbReference type="EMBL" id="RXN22681.1"/>
    </source>
</evidence>
<reference evidence="20 21" key="1">
    <citation type="submission" date="2018-03" db="EMBL/GenBank/DDBJ databases">
        <title>Draft genome sequence of Rohu Carp (Labeo rohita).</title>
        <authorList>
            <person name="Das P."/>
            <person name="Kushwaha B."/>
            <person name="Joshi C.G."/>
            <person name="Kumar D."/>
            <person name="Nagpure N.S."/>
            <person name="Sahoo L."/>
            <person name="Das S.P."/>
            <person name="Bit A."/>
            <person name="Patnaik S."/>
            <person name="Meher P.K."/>
            <person name="Jayasankar P."/>
            <person name="Koringa P.G."/>
            <person name="Patel N.V."/>
            <person name="Hinsu A.T."/>
            <person name="Kumar R."/>
            <person name="Pandey M."/>
            <person name="Agarwal S."/>
            <person name="Srivastava S."/>
            <person name="Singh M."/>
            <person name="Iquebal M.A."/>
            <person name="Jaiswal S."/>
            <person name="Angadi U.B."/>
            <person name="Kumar N."/>
            <person name="Raza M."/>
            <person name="Shah T.M."/>
            <person name="Rai A."/>
            <person name="Jena J.K."/>
        </authorList>
    </citation>
    <scope>NUCLEOTIDE SEQUENCE [LARGE SCALE GENOMIC DNA]</scope>
    <source>
        <strain evidence="20">DASCIFA01</strain>
        <tissue evidence="20">Testis</tissue>
    </source>
</reference>
<proteinExistence type="evidence at protein level"/>
<dbReference type="GO" id="GO:0005975">
    <property type="term" value="P:carbohydrate metabolic process"/>
    <property type="evidence" value="ECO:0007669"/>
    <property type="project" value="InterPro"/>
</dbReference>
<dbReference type="Pfam" id="PF01055">
    <property type="entry name" value="Glyco_hydro_31_2nd"/>
    <property type="match status" value="2"/>
</dbReference>
<dbReference type="SUPFAM" id="SSF51011">
    <property type="entry name" value="Glycosyl hydrolase domain"/>
    <property type="match status" value="1"/>
</dbReference>
<dbReference type="FunFam" id="3.20.20.80:FF:000037">
    <property type="entry name" value="Putative family 31 glucosidase KIAA1161"/>
    <property type="match status" value="1"/>
</dbReference>
<dbReference type="FunFam" id="2.60.40.1180:FF:000006">
    <property type="entry name" value="Putative family 31 glucosidase KIAA1161"/>
    <property type="match status" value="1"/>
</dbReference>
<feature type="signal peptide" evidence="18">
    <location>
        <begin position="1"/>
        <end position="18"/>
    </location>
</feature>
<keyword evidence="12" id="KW-0326">Glycosidase</keyword>
<evidence type="ECO:0000259" key="19">
    <source>
        <dbReference type="PROSITE" id="PS50060"/>
    </source>
</evidence>
<evidence type="ECO:0000256" key="6">
    <source>
        <dbReference type="ARBA" id="ARBA00022824"/>
    </source>
</evidence>
<evidence type="ECO:0000256" key="9">
    <source>
        <dbReference type="ARBA" id="ARBA00023136"/>
    </source>
</evidence>
<dbReference type="InterPro" id="IPR000322">
    <property type="entry name" value="Glyco_hydro_31_TIM"/>
</dbReference>
<dbReference type="Pfam" id="PF21365">
    <property type="entry name" value="Glyco_hydro_31_3rd"/>
    <property type="match status" value="1"/>
</dbReference>
<protein>
    <recommendedName>
        <fullName evidence="15">Myogenesis-regulating glycosidase</fullName>
    </recommendedName>
    <alternativeName>
        <fullName evidence="16">Uncharacterized family 31 glucosidase KIAA1161</fullName>
    </alternativeName>
</protein>
<keyword evidence="11" id="KW-0539">Nucleus</keyword>
<dbReference type="Pfam" id="PF00629">
    <property type="entry name" value="MAM"/>
    <property type="match status" value="4"/>
</dbReference>
<evidence type="ECO:0000256" key="3">
    <source>
        <dbReference type="ARBA" id="ARBA00007806"/>
    </source>
</evidence>
<dbReference type="SUPFAM" id="SSF51445">
    <property type="entry name" value="(Trans)glycosidases"/>
    <property type="match status" value="1"/>
</dbReference>
<dbReference type="GO" id="GO:0048741">
    <property type="term" value="P:skeletal muscle fiber development"/>
    <property type="evidence" value="ECO:0007669"/>
    <property type="project" value="TreeGrafter"/>
</dbReference>
<dbReference type="InterPro" id="IPR013780">
    <property type="entry name" value="Glyco_hydro_b"/>
</dbReference>
<dbReference type="GO" id="GO:0031965">
    <property type="term" value="C:nuclear membrane"/>
    <property type="evidence" value="ECO:0007669"/>
    <property type="project" value="UniProtKB-SubCell"/>
</dbReference>
<keyword evidence="4 17" id="KW-0812">Transmembrane</keyword>